<dbReference type="AlphaFoldDB" id="A0A7W3JIC2"/>
<comment type="caution">
    <text evidence="4">The sequence shown here is derived from an EMBL/GenBank/DDBJ whole genome shotgun (WGS) entry which is preliminary data.</text>
</comment>
<evidence type="ECO:0000313" key="6">
    <source>
        <dbReference type="Proteomes" id="UP000522688"/>
    </source>
</evidence>
<dbReference type="OrthoDB" id="9783299at2"/>
<dbReference type="PROSITE" id="PS51318">
    <property type="entry name" value="TAT"/>
    <property type="match status" value="1"/>
</dbReference>
<feature type="domain" description="DUF4397" evidence="2">
    <location>
        <begin position="50"/>
        <end position="172"/>
    </location>
</feature>
<dbReference type="EMBL" id="BJUV01000011">
    <property type="protein sequence ID" value="GEK83087.1"/>
    <property type="molecule type" value="Genomic_DNA"/>
</dbReference>
<feature type="chain" id="PRO_5030543179" description="DUF4397 domain-containing protein" evidence="1">
    <location>
        <begin position="45"/>
        <end position="288"/>
    </location>
</feature>
<proteinExistence type="predicted"/>
<protein>
    <recommendedName>
        <fullName evidence="2">DUF4397 domain-containing protein</fullName>
    </recommendedName>
</protein>
<dbReference type="EMBL" id="JACGWW010000002">
    <property type="protein sequence ID" value="MBA8813396.1"/>
    <property type="molecule type" value="Genomic_DNA"/>
</dbReference>
<dbReference type="Proteomes" id="UP000321154">
    <property type="component" value="Unassembled WGS sequence"/>
</dbReference>
<evidence type="ECO:0000259" key="2">
    <source>
        <dbReference type="Pfam" id="PF14344"/>
    </source>
</evidence>
<gene>
    <name evidence="4" type="ORF">FB463_001645</name>
    <name evidence="3" type="ORF">FFA01_13960</name>
</gene>
<reference evidence="3 5" key="1">
    <citation type="submission" date="2019-07" db="EMBL/GenBank/DDBJ databases">
        <title>Whole genome shotgun sequence of Frigoribacterium faeni NBRC 103066.</title>
        <authorList>
            <person name="Hosoyama A."/>
            <person name="Uohara A."/>
            <person name="Ohji S."/>
            <person name="Ichikawa N."/>
        </authorList>
    </citation>
    <scope>NUCLEOTIDE SEQUENCE [LARGE SCALE GENOMIC DNA]</scope>
    <source>
        <strain evidence="3 5">NBRC 103066</strain>
    </source>
</reference>
<sequence>MAPAISTTRTTALGRRRLTTVLALGLATAAAVAAAVVGASPAQAADGDGWVRVGHLSPDTKSVDVTLTSLKGGQVVMDLDDVTYGQVSPYEALPAGTYVVSMTAADAPAADAEPVISTNVTVESGQPITAVAYGPSDDLETQVFTDDLTAPEAGQAKLRLVQAANVTDTVDVSTSTGTTIAENAAFGSASGYASVAAGPWELDLAGDGVDGTAEVDLAAGSVNTLFVLDNSSGGLTVVPVVDSAATAETPTGGVQTGGGYLAGRDADAAPADREGGFWAGLLGFLGIS</sequence>
<dbReference type="InterPro" id="IPR025510">
    <property type="entry name" value="DUF4397"/>
</dbReference>
<dbReference type="Pfam" id="PF14344">
    <property type="entry name" value="DUF4397"/>
    <property type="match status" value="1"/>
</dbReference>
<keyword evidence="1" id="KW-0732">Signal</keyword>
<feature type="signal peptide" evidence="1">
    <location>
        <begin position="1"/>
        <end position="44"/>
    </location>
</feature>
<dbReference type="RefSeq" id="WP_146854382.1">
    <property type="nucleotide sequence ID" value="NZ_BAAAHR010000001.1"/>
</dbReference>
<evidence type="ECO:0000313" key="3">
    <source>
        <dbReference type="EMBL" id="GEK83087.1"/>
    </source>
</evidence>
<evidence type="ECO:0000313" key="5">
    <source>
        <dbReference type="Proteomes" id="UP000321154"/>
    </source>
</evidence>
<keyword evidence="5" id="KW-1185">Reference proteome</keyword>
<organism evidence="4 6">
    <name type="scientific">Frigoribacterium faeni</name>
    <dbReference type="NCBI Taxonomy" id="145483"/>
    <lineage>
        <taxon>Bacteria</taxon>
        <taxon>Bacillati</taxon>
        <taxon>Actinomycetota</taxon>
        <taxon>Actinomycetes</taxon>
        <taxon>Micrococcales</taxon>
        <taxon>Microbacteriaceae</taxon>
        <taxon>Frigoribacterium</taxon>
    </lineage>
</organism>
<accession>A0A7W3JIC2</accession>
<evidence type="ECO:0000256" key="1">
    <source>
        <dbReference type="SAM" id="SignalP"/>
    </source>
</evidence>
<dbReference type="Proteomes" id="UP000522688">
    <property type="component" value="Unassembled WGS sequence"/>
</dbReference>
<name>A0A7W3JIC2_9MICO</name>
<reference evidence="4 6" key="2">
    <citation type="submission" date="2020-07" db="EMBL/GenBank/DDBJ databases">
        <title>Sequencing the genomes of 1000 actinobacteria strains.</title>
        <authorList>
            <person name="Klenk H.-P."/>
        </authorList>
    </citation>
    <scope>NUCLEOTIDE SEQUENCE [LARGE SCALE GENOMIC DNA]</scope>
    <source>
        <strain evidence="4 6">DSM 10309</strain>
    </source>
</reference>
<dbReference type="InterPro" id="IPR006311">
    <property type="entry name" value="TAT_signal"/>
</dbReference>
<evidence type="ECO:0000313" key="4">
    <source>
        <dbReference type="EMBL" id="MBA8813396.1"/>
    </source>
</evidence>